<dbReference type="AlphaFoldDB" id="A0A9X2P2P1"/>
<accession>A0A9X2P2P1</accession>
<dbReference type="Proteomes" id="UP001142175">
    <property type="component" value="Unassembled WGS sequence"/>
</dbReference>
<dbReference type="GO" id="GO:0016811">
    <property type="term" value="F:hydrolase activity, acting on carbon-nitrogen (but not peptide) bonds, in linear amides"/>
    <property type="evidence" value="ECO:0007669"/>
    <property type="project" value="TreeGrafter"/>
</dbReference>
<protein>
    <submittedName>
        <fullName evidence="2">PIG-L family deacetylase</fullName>
    </submittedName>
</protein>
<dbReference type="InterPro" id="IPR003737">
    <property type="entry name" value="GlcNAc_PI_deacetylase-related"/>
</dbReference>
<evidence type="ECO:0000313" key="3">
    <source>
        <dbReference type="Proteomes" id="UP001142175"/>
    </source>
</evidence>
<dbReference type="SUPFAM" id="SSF52317">
    <property type="entry name" value="Class I glutamine amidotransferase-like"/>
    <property type="match status" value="1"/>
</dbReference>
<feature type="chain" id="PRO_5040762638" evidence="1">
    <location>
        <begin position="22"/>
        <end position="818"/>
    </location>
</feature>
<keyword evidence="3" id="KW-1185">Reference proteome</keyword>
<dbReference type="Gene3D" id="3.40.50.10320">
    <property type="entry name" value="LmbE-like"/>
    <property type="match status" value="1"/>
</dbReference>
<dbReference type="Pfam" id="PF02585">
    <property type="entry name" value="PIG-L"/>
    <property type="match status" value="1"/>
</dbReference>
<gene>
    <name evidence="2" type="ORF">NU887_07620</name>
</gene>
<proteinExistence type="predicted"/>
<reference evidence="2" key="1">
    <citation type="submission" date="2022-08" db="EMBL/GenBank/DDBJ databases">
        <authorList>
            <person name="Zhang D."/>
        </authorList>
    </citation>
    <scope>NUCLEOTIDE SEQUENCE</scope>
    <source>
        <strain evidence="2">XJ19-11</strain>
    </source>
</reference>
<dbReference type="EMBL" id="JANSUY010000003">
    <property type="protein sequence ID" value="MCR9014904.1"/>
    <property type="molecule type" value="Genomic_DNA"/>
</dbReference>
<keyword evidence="1" id="KW-0732">Signal</keyword>
<dbReference type="PANTHER" id="PTHR12993">
    <property type="entry name" value="N-ACETYLGLUCOSAMINYL-PHOSPHATIDYLINOSITOL DE-N-ACETYLASE-RELATED"/>
    <property type="match status" value="1"/>
</dbReference>
<dbReference type="InterPro" id="IPR024078">
    <property type="entry name" value="LmbE-like_dom_sf"/>
</dbReference>
<comment type="caution">
    <text evidence="2">The sequence shown here is derived from an EMBL/GenBank/DDBJ whole genome shotgun (WGS) entry which is preliminary data.</text>
</comment>
<dbReference type="PANTHER" id="PTHR12993:SF11">
    <property type="entry name" value="N-ACETYLGLUCOSAMINYL-PHOSPHATIDYLINOSITOL DE-N-ACETYLASE"/>
    <property type="match status" value="1"/>
</dbReference>
<organism evidence="2 3">
    <name type="scientific">Aquiflexum gelatinilyticum</name>
    <dbReference type="NCBI Taxonomy" id="2961943"/>
    <lineage>
        <taxon>Bacteria</taxon>
        <taxon>Pseudomonadati</taxon>
        <taxon>Bacteroidota</taxon>
        <taxon>Cytophagia</taxon>
        <taxon>Cytophagales</taxon>
        <taxon>Cyclobacteriaceae</taxon>
        <taxon>Aquiflexum</taxon>
    </lineage>
</organism>
<dbReference type="SUPFAM" id="SSF102588">
    <property type="entry name" value="LmbE-like"/>
    <property type="match status" value="1"/>
</dbReference>
<dbReference type="InterPro" id="IPR029062">
    <property type="entry name" value="Class_I_gatase-like"/>
</dbReference>
<evidence type="ECO:0000256" key="1">
    <source>
        <dbReference type="SAM" id="SignalP"/>
    </source>
</evidence>
<evidence type="ECO:0000313" key="2">
    <source>
        <dbReference type="EMBL" id="MCR9014904.1"/>
    </source>
</evidence>
<sequence length="818" mass="92429">MKNQKWWLFCLCYLFVFPIFAQSNPSSKLYHSLLRFKETKRILFVAAHPDDENTRLIAYLANAEHAEVAYLSLTRGDGGQNLIGSELGIELGLIRTQELLRARETDGGRQFFTRALDFGFSKNPDETFNNWDKKKLLSDVVWIIRKYQPDVILNRFNTIPGTTHGHHTSSAMLSVEAFELAADKNAFPEQLKYVSVWQAKSVFWNAYNWGGQYEPEEGKTYHRFLVGEYNPLLGTTYSKIAADSRTMHKSQGFGSTSQIGQGNDFIELIKGEPFKTHPFEAIESRWNDLPNGGEITKSIEAVLSSFDFIQPENNLEGLLKIKSLLDIQKSNALWLTEKKQQLDGLILEVLGIKAEFNIRKEIGYPGEKINAEFVFNNPSQSVVKVKSFDGTLFKSQIDKELNGNIPLTIPIEIQIPKDYPVSQPFWLEKPLDGSLFNITEPEKIGKPNNSPSILGSVSLEIKGQKIKMELPLQYKYNDQVDGEVKQPFTLVPEVNVHLDKANLFLVNGAEQKLHVEVSFRDQILDGDLMLKGLASNQYRIVRVEKDERRKRILYTLDILDSDQEKKQVMVTFSSKDGSEFNQDTKRISYKHIPNLTYFTSTTLGVVKADIKVSGQKIGYINGAGDDVAEILKNLGYEVSILEDSDLQKDRLKAFSTVIVGIRAFNVNQALASNVDQLMEYVKEGGNVIVQYNTGSPLLTKDLGPHPFSISRERVTVENSPIQVDYSHPILAGPNKITPKDFEGWVQERGLYFTANWDPNYSAPIAFQDPGEEFFHGSLIHTKYGEGTYTYSGISWFRQLPAGVPGAVKIFVNLIEQGK</sequence>
<name>A0A9X2P2P1_9BACT</name>
<dbReference type="RefSeq" id="WP_258422780.1">
    <property type="nucleotide sequence ID" value="NZ_JANSUY010000003.1"/>
</dbReference>
<feature type="signal peptide" evidence="1">
    <location>
        <begin position="1"/>
        <end position="21"/>
    </location>
</feature>